<evidence type="ECO:0000256" key="1">
    <source>
        <dbReference type="SAM" id="Coils"/>
    </source>
</evidence>
<name>A0A1V0UZX3_9BACL</name>
<accession>A0A1V0UZX3</accession>
<geneLocation type="plasmid" evidence="3">
    <name>pplp3</name>
</geneLocation>
<sequence length="185" mass="21941">MSKDTVKKLNITNINKELRKLDEKYKVQVYSNMGTIYELSINKYFKEKPIADMIVEFMINYEYSRNNKIQITDILDEYILFLVIKHFTSIGSDFPSKVEDQIILLWKLIELGLLKNISEVLPSEQLEKIMNRVEHNMINKYNEISSIYEKMEEAEREVLMKKEEDKMLEELKEIENDALDVDSDG</sequence>
<evidence type="ECO:0000313" key="3">
    <source>
        <dbReference type="Proteomes" id="UP000192727"/>
    </source>
</evidence>
<dbReference type="RefSeq" id="WP_083041756.1">
    <property type="nucleotide sequence ID" value="NZ_CP020558.1"/>
</dbReference>
<dbReference type="AlphaFoldDB" id="A0A1V0UZX3"/>
<dbReference type="EMBL" id="CP020558">
    <property type="protein sequence ID" value="ARF70775.1"/>
    <property type="molecule type" value="Genomic_DNA"/>
</dbReference>
<reference evidence="2 3" key="1">
    <citation type="submission" date="2017-03" db="EMBL/GenBank/DDBJ databases">
        <title>Paenibacillus larvae genome sequencing.</title>
        <authorList>
            <person name="Dingman D.W."/>
        </authorList>
    </citation>
    <scope>NUCLEOTIDE SEQUENCE [LARGE SCALE GENOMIC DNA]</scope>
    <source>
        <strain evidence="2 3">SAG 10367</strain>
        <plasmid evidence="3">pplp3</plasmid>
    </source>
</reference>
<evidence type="ECO:0000313" key="2">
    <source>
        <dbReference type="EMBL" id="ARF70775.1"/>
    </source>
</evidence>
<keyword evidence="1" id="KW-0175">Coiled coil</keyword>
<organism evidence="2 3">
    <name type="scientific">Paenibacillus larvae subsp. pulvifaciens</name>
    <dbReference type="NCBI Taxonomy" id="1477"/>
    <lineage>
        <taxon>Bacteria</taxon>
        <taxon>Bacillati</taxon>
        <taxon>Bacillota</taxon>
        <taxon>Bacilli</taxon>
        <taxon>Bacillales</taxon>
        <taxon>Paenibacillaceae</taxon>
        <taxon>Paenibacillus</taxon>
    </lineage>
</organism>
<dbReference type="Proteomes" id="UP000192727">
    <property type="component" value="Plasmid pPLP3"/>
</dbReference>
<feature type="coiled-coil region" evidence="1">
    <location>
        <begin position="137"/>
        <end position="171"/>
    </location>
</feature>
<proteinExistence type="predicted"/>
<gene>
    <name evidence="2" type="ORF">B7C51_25225</name>
</gene>
<protein>
    <submittedName>
        <fullName evidence="2">Uncharacterized protein</fullName>
    </submittedName>
</protein>
<keyword evidence="2" id="KW-0614">Plasmid</keyword>